<accession>A0AAQ4DRN8</accession>
<evidence type="ECO:0000313" key="2">
    <source>
        <dbReference type="Proteomes" id="UP001321473"/>
    </source>
</evidence>
<gene>
    <name evidence="1" type="ORF">V5799_032259</name>
</gene>
<name>A0AAQ4DRN8_AMBAM</name>
<keyword evidence="2" id="KW-1185">Reference proteome</keyword>
<comment type="caution">
    <text evidence="1">The sequence shown here is derived from an EMBL/GenBank/DDBJ whole genome shotgun (WGS) entry which is preliminary data.</text>
</comment>
<evidence type="ECO:0000313" key="1">
    <source>
        <dbReference type="EMBL" id="KAK8765128.1"/>
    </source>
</evidence>
<organism evidence="1 2">
    <name type="scientific">Amblyomma americanum</name>
    <name type="common">Lone star tick</name>
    <dbReference type="NCBI Taxonomy" id="6943"/>
    <lineage>
        <taxon>Eukaryota</taxon>
        <taxon>Metazoa</taxon>
        <taxon>Ecdysozoa</taxon>
        <taxon>Arthropoda</taxon>
        <taxon>Chelicerata</taxon>
        <taxon>Arachnida</taxon>
        <taxon>Acari</taxon>
        <taxon>Parasitiformes</taxon>
        <taxon>Ixodida</taxon>
        <taxon>Ixodoidea</taxon>
        <taxon>Ixodidae</taxon>
        <taxon>Amblyomminae</taxon>
        <taxon>Amblyomma</taxon>
    </lineage>
</organism>
<protein>
    <submittedName>
        <fullName evidence="1">Uncharacterized protein</fullName>
    </submittedName>
</protein>
<proteinExistence type="predicted"/>
<dbReference type="EMBL" id="JARKHS020027681">
    <property type="protein sequence ID" value="KAK8765128.1"/>
    <property type="molecule type" value="Genomic_DNA"/>
</dbReference>
<dbReference type="Proteomes" id="UP001321473">
    <property type="component" value="Unassembled WGS sequence"/>
</dbReference>
<dbReference type="AlphaFoldDB" id="A0AAQ4DRN8"/>
<reference evidence="1 2" key="1">
    <citation type="journal article" date="2023" name="Arcadia Sci">
        <title>De novo assembly of a long-read Amblyomma americanum tick genome.</title>
        <authorList>
            <person name="Chou S."/>
            <person name="Poskanzer K.E."/>
            <person name="Rollins M."/>
            <person name="Thuy-Boun P.S."/>
        </authorList>
    </citation>
    <scope>NUCLEOTIDE SEQUENCE [LARGE SCALE GENOMIC DNA]</scope>
    <source>
        <strain evidence="1">F_SG_1</strain>
        <tissue evidence="1">Salivary glands</tissue>
    </source>
</reference>
<sequence>MVQGKSCQKVVAKIWVAATLSHMRGHNRNYFVLIFALENEASLLYRETDDRCAESPVPEILLACTKYAQDLASTEQRLLQEEAGETSVSLRIFKQEVESELCIKGLQR</sequence>